<name>A0A327XSH4_9RHOB</name>
<dbReference type="InterPro" id="IPR011050">
    <property type="entry name" value="Pectin_lyase_fold/virulence"/>
</dbReference>
<dbReference type="GO" id="GO:0016829">
    <property type="term" value="F:lyase activity"/>
    <property type="evidence" value="ECO:0007669"/>
    <property type="project" value="UniProtKB-KW"/>
</dbReference>
<keyword evidence="3" id="KW-1185">Reference proteome</keyword>
<dbReference type="Gene3D" id="2.160.20.10">
    <property type="entry name" value="Single-stranded right-handed beta-helix, Pectin lyase-like"/>
    <property type="match status" value="1"/>
</dbReference>
<dbReference type="Proteomes" id="UP000249165">
    <property type="component" value="Unassembled WGS sequence"/>
</dbReference>
<comment type="caution">
    <text evidence="2">The sequence shown here is derived from an EMBL/GenBank/DDBJ whole genome shotgun (WGS) entry which is preliminary data.</text>
</comment>
<gene>
    <name evidence="2" type="ORF">ATI53_10476</name>
</gene>
<dbReference type="InterPro" id="IPR012334">
    <property type="entry name" value="Pectin_lyas_fold"/>
</dbReference>
<dbReference type="Pfam" id="PF13229">
    <property type="entry name" value="Beta_helix"/>
    <property type="match status" value="1"/>
</dbReference>
<accession>A0A327XSH4</accession>
<protein>
    <submittedName>
        <fullName evidence="2">Parallel beta helix pectate lyase-like protein</fullName>
    </submittedName>
</protein>
<evidence type="ECO:0000313" key="2">
    <source>
        <dbReference type="EMBL" id="RAK11670.1"/>
    </source>
</evidence>
<evidence type="ECO:0000259" key="1">
    <source>
        <dbReference type="Pfam" id="PF13229"/>
    </source>
</evidence>
<dbReference type="EMBL" id="QLMG01000047">
    <property type="protein sequence ID" value="RAK11670.1"/>
    <property type="molecule type" value="Genomic_DNA"/>
</dbReference>
<evidence type="ECO:0000313" key="3">
    <source>
        <dbReference type="Proteomes" id="UP000249165"/>
    </source>
</evidence>
<proteinExistence type="predicted"/>
<keyword evidence="2" id="KW-0456">Lyase</keyword>
<dbReference type="InterPro" id="IPR039448">
    <property type="entry name" value="Beta_helix"/>
</dbReference>
<feature type="domain" description="Right handed beta helix" evidence="1">
    <location>
        <begin position="188"/>
        <end position="352"/>
    </location>
</feature>
<dbReference type="SUPFAM" id="SSF51126">
    <property type="entry name" value="Pectin lyase-like"/>
    <property type="match status" value="1"/>
</dbReference>
<dbReference type="SMART" id="SM00710">
    <property type="entry name" value="PbH1"/>
    <property type="match status" value="5"/>
</dbReference>
<reference evidence="2 3" key="1">
    <citation type="submission" date="2018-06" db="EMBL/GenBank/DDBJ databases">
        <title>Genomic Encyclopedia of Archaeal and Bacterial Type Strains, Phase II (KMG-II): from individual species to whole genera.</title>
        <authorList>
            <person name="Goeker M."/>
        </authorList>
    </citation>
    <scope>NUCLEOTIDE SEQUENCE [LARGE SCALE GENOMIC DNA]</scope>
    <source>
        <strain evidence="2 3">DSM 22011</strain>
    </source>
</reference>
<sequence length="453" mass="49652">MTAAPVVGPARDQTEDCSTMSRFPLSGPRHGGWHPGRRTVLGAFAALCAAPLCAAPSGPVIDVADRDSLLEAAQTAAPGTTLRLAPGFYTAFKPRGAKGTADRPITLISADPADPARLGYMLMDDCAHVVLDGLVFDYRFDPAHNMNFRPFTVRACEHVTLTGCLFDGDDMRSDQADPVYHGYGWALGLSLTSARGITLRDSELRGFGRGMVVEDCHDLTITGNELHSMRIDGMNFARVSDMRLENNHIHDFRRSPKDKGHPDMIQFWTRRTTAPTRRVAIRGNLLNSGLGPLTQSIFMRNEEVDTGAAGREMFYRDLLIEQNVIINAHLHGITVGETLGLTIRNNTLIHNARSDGAADNPDLYTPRITVKESSEQVRILRNLAYVVPEPAAGWEIADNVPIQDRRMALSTYYDKLFVNARKGDPQDLAAFRYRQDGPLAGAGLGAGWLDVAE</sequence>
<dbReference type="InterPro" id="IPR006626">
    <property type="entry name" value="PbH1"/>
</dbReference>
<dbReference type="OrthoDB" id="3938151at2"/>
<dbReference type="AlphaFoldDB" id="A0A327XSH4"/>
<organism evidence="2 3">
    <name type="scientific">Salipiger aestuarii</name>
    <dbReference type="NCBI Taxonomy" id="568098"/>
    <lineage>
        <taxon>Bacteria</taxon>
        <taxon>Pseudomonadati</taxon>
        <taxon>Pseudomonadota</taxon>
        <taxon>Alphaproteobacteria</taxon>
        <taxon>Rhodobacterales</taxon>
        <taxon>Roseobacteraceae</taxon>
        <taxon>Salipiger</taxon>
    </lineage>
</organism>